<dbReference type="AlphaFoldDB" id="A0A0B9G2F2"/>
<comment type="caution">
    <text evidence="2">The sequence shown here is derived from an EMBL/GenBank/DDBJ whole genome shotgun (WGS) entry which is preliminary data.</text>
</comment>
<dbReference type="PANTHER" id="PTHR34227:SF13">
    <property type="entry name" value="TAT PROOFREADING CHAPERONE DMSD-RELATED"/>
    <property type="match status" value="1"/>
</dbReference>
<organism evidence="2 3">
    <name type="scientific">Photobacterium gaetbulicola</name>
    <dbReference type="NCBI Taxonomy" id="1295392"/>
    <lineage>
        <taxon>Bacteria</taxon>
        <taxon>Pseudomonadati</taxon>
        <taxon>Pseudomonadota</taxon>
        <taxon>Gammaproteobacteria</taxon>
        <taxon>Vibrionales</taxon>
        <taxon>Vibrionaceae</taxon>
        <taxon>Photobacterium</taxon>
    </lineage>
</organism>
<dbReference type="PIRSF" id="PIRSF004690">
    <property type="entry name" value="DmsD"/>
    <property type="match status" value="1"/>
</dbReference>
<protein>
    <submittedName>
        <fullName evidence="2">DMSO reductase maturation protein</fullName>
    </submittedName>
</protein>
<reference evidence="2 3" key="1">
    <citation type="submission" date="2014-12" db="EMBL/GenBank/DDBJ databases">
        <title>Genome sequencing of Photobacterium gaetbulicola AD005a.</title>
        <authorList>
            <person name="Adrian T.G.S."/>
            <person name="Chan K.G."/>
        </authorList>
    </citation>
    <scope>NUCLEOTIDE SEQUENCE [LARGE SCALE GENOMIC DNA]</scope>
    <source>
        <strain evidence="2 3">AD005a</strain>
    </source>
</reference>
<dbReference type="Pfam" id="PF02613">
    <property type="entry name" value="Nitrate_red_del"/>
    <property type="match status" value="1"/>
</dbReference>
<accession>A0A0B9G2F2</accession>
<dbReference type="InterPro" id="IPR050289">
    <property type="entry name" value="TorD/DmsD_chaperones"/>
</dbReference>
<dbReference type="SUPFAM" id="SSF89155">
    <property type="entry name" value="TorD-like"/>
    <property type="match status" value="1"/>
</dbReference>
<name>A0A0B9G2F2_9GAMM</name>
<dbReference type="InterPro" id="IPR020945">
    <property type="entry name" value="DMSO/NO3_reduct_chaperone"/>
</dbReference>
<keyword evidence="1" id="KW-0143">Chaperone</keyword>
<sequence length="193" mass="21966">MEHISTIARILGSFFYYPLTHETNRQVCQMIADSEDQEDSPFAELLKAVEADGADELAMDFQQLFEGCEVMPAPPWGSVYLDKEQVIFGETTVAYRRFLADKEMSLDTGMREPEDQFGLMLMAMSKLAEAEDREAIKALLSVHLLPWATRYLELMQKNANTQSYQLLGAMAEQWLAFIAEELAVTAVEKKVYF</sequence>
<dbReference type="PANTHER" id="PTHR34227">
    <property type="entry name" value="CHAPERONE PROTEIN YCDY"/>
    <property type="match status" value="1"/>
</dbReference>
<dbReference type="Gene3D" id="1.10.3480.10">
    <property type="entry name" value="TorD-like"/>
    <property type="match status" value="1"/>
</dbReference>
<evidence type="ECO:0000256" key="1">
    <source>
        <dbReference type="ARBA" id="ARBA00023186"/>
    </source>
</evidence>
<dbReference type="InterPro" id="IPR026269">
    <property type="entry name" value="DmsD-type"/>
</dbReference>
<dbReference type="Proteomes" id="UP000031278">
    <property type="component" value="Unassembled WGS sequence"/>
</dbReference>
<gene>
    <name evidence="2" type="ORF">RJ45_15300</name>
</gene>
<dbReference type="RefSeq" id="WP_039463894.1">
    <property type="nucleotide sequence ID" value="NZ_JWLZ01000169.1"/>
</dbReference>
<proteinExistence type="predicted"/>
<dbReference type="EMBL" id="JWLZ01000169">
    <property type="protein sequence ID" value="KHT62859.1"/>
    <property type="molecule type" value="Genomic_DNA"/>
</dbReference>
<evidence type="ECO:0000313" key="3">
    <source>
        <dbReference type="Proteomes" id="UP000031278"/>
    </source>
</evidence>
<evidence type="ECO:0000313" key="2">
    <source>
        <dbReference type="EMBL" id="KHT62859.1"/>
    </source>
</evidence>
<dbReference type="InterPro" id="IPR036411">
    <property type="entry name" value="TorD-like_sf"/>
</dbReference>